<dbReference type="GO" id="GO:0031902">
    <property type="term" value="C:late endosome membrane"/>
    <property type="evidence" value="ECO:0007669"/>
    <property type="project" value="TreeGrafter"/>
</dbReference>
<name>A0A7S2S6T3_9STRA</name>
<gene>
    <name evidence="2" type="ORF">QSP1433_LOCUS10892</name>
</gene>
<dbReference type="GO" id="GO:0015485">
    <property type="term" value="F:cholesterol binding"/>
    <property type="evidence" value="ECO:0007669"/>
    <property type="project" value="TreeGrafter"/>
</dbReference>
<evidence type="ECO:0000259" key="1">
    <source>
        <dbReference type="PROSITE" id="PS50848"/>
    </source>
</evidence>
<dbReference type="InterPro" id="IPR051869">
    <property type="entry name" value="STARD3"/>
</dbReference>
<protein>
    <recommendedName>
        <fullName evidence="1">START domain-containing protein</fullName>
    </recommendedName>
</protein>
<dbReference type="GO" id="GO:0005765">
    <property type="term" value="C:lysosomal membrane"/>
    <property type="evidence" value="ECO:0007669"/>
    <property type="project" value="TreeGrafter"/>
</dbReference>
<accession>A0A7S2S6T3</accession>
<organism evidence="2">
    <name type="scientific">Mucochytrium quahogii</name>
    <dbReference type="NCBI Taxonomy" id="96639"/>
    <lineage>
        <taxon>Eukaryota</taxon>
        <taxon>Sar</taxon>
        <taxon>Stramenopiles</taxon>
        <taxon>Bigyra</taxon>
        <taxon>Labyrinthulomycetes</taxon>
        <taxon>Thraustochytrida</taxon>
        <taxon>Thraustochytriidae</taxon>
        <taxon>Mucochytrium</taxon>
    </lineage>
</organism>
<sequence>MDQFSVHVEDVSFSLFFCLASFDLWLHGPVESPVKYVGLAASVTAVAFGEFDGFIVAQVVWLVCILYGVSTTEKVVKAVKEEEKVAEPVGEPVFPDIGKKRLEESLNKFLANLAPAKNCDNKEWVLNKESGPIKVFSSELSGKSTKRWKVLCEVSGATLQELAEEIMNFEVRASSTGGWDVAVKAGKVVFSYRDGYSLSTMVTAEAVGGAISSREFIDIRWKLAGGEHPSAPEGGLLVTNVGVEPKKDKKWLPQIPKPDSSYILGCTYPGGGIRMTPIPGRKDAFKYEMVNNMDIKGWVPTSAVNSATASALLDSHTAMLAHLAKKFGSKEKLN</sequence>
<dbReference type="PANTHER" id="PTHR46121">
    <property type="entry name" value="STEROIDOGENIC ACUTE REGULATORY PROTEIN-LIKE"/>
    <property type="match status" value="1"/>
</dbReference>
<dbReference type="GO" id="GO:0005789">
    <property type="term" value="C:endoplasmic reticulum membrane"/>
    <property type="evidence" value="ECO:0007669"/>
    <property type="project" value="TreeGrafter"/>
</dbReference>
<dbReference type="Gene3D" id="3.30.530.20">
    <property type="match status" value="1"/>
</dbReference>
<dbReference type="AlphaFoldDB" id="A0A7S2S6T3"/>
<dbReference type="GO" id="GO:0140284">
    <property type="term" value="C:endoplasmic reticulum-endosome membrane contact site"/>
    <property type="evidence" value="ECO:0007669"/>
    <property type="project" value="TreeGrafter"/>
</dbReference>
<dbReference type="Pfam" id="PF01852">
    <property type="entry name" value="START"/>
    <property type="match status" value="1"/>
</dbReference>
<reference evidence="2" key="1">
    <citation type="submission" date="2021-01" db="EMBL/GenBank/DDBJ databases">
        <authorList>
            <person name="Corre E."/>
            <person name="Pelletier E."/>
            <person name="Niang G."/>
            <person name="Scheremetjew M."/>
            <person name="Finn R."/>
            <person name="Kale V."/>
            <person name="Holt S."/>
            <person name="Cochrane G."/>
            <person name="Meng A."/>
            <person name="Brown T."/>
            <person name="Cohen L."/>
        </authorList>
    </citation>
    <scope>NUCLEOTIDE SEQUENCE</scope>
    <source>
        <strain evidence="2">NY070348D</strain>
    </source>
</reference>
<feature type="domain" description="START" evidence="1">
    <location>
        <begin position="120"/>
        <end position="312"/>
    </location>
</feature>
<dbReference type="EMBL" id="HBHK01017286">
    <property type="protein sequence ID" value="CAD9691176.1"/>
    <property type="molecule type" value="Transcribed_RNA"/>
</dbReference>
<dbReference type="GO" id="GO:0030301">
    <property type="term" value="P:cholesterol transport"/>
    <property type="evidence" value="ECO:0007669"/>
    <property type="project" value="TreeGrafter"/>
</dbReference>
<dbReference type="GO" id="GO:0099044">
    <property type="term" value="P:vesicle tethering to endoplasmic reticulum"/>
    <property type="evidence" value="ECO:0007669"/>
    <property type="project" value="TreeGrafter"/>
</dbReference>
<dbReference type="InterPro" id="IPR023393">
    <property type="entry name" value="START-like_dom_sf"/>
</dbReference>
<dbReference type="PANTHER" id="PTHR46121:SF1">
    <property type="entry name" value="STARD3 N-TERMINAL-LIKE PROTEIN"/>
    <property type="match status" value="1"/>
</dbReference>
<dbReference type="PROSITE" id="PS50848">
    <property type="entry name" value="START"/>
    <property type="match status" value="1"/>
</dbReference>
<proteinExistence type="predicted"/>
<dbReference type="SUPFAM" id="SSF55961">
    <property type="entry name" value="Bet v1-like"/>
    <property type="match status" value="1"/>
</dbReference>
<evidence type="ECO:0000313" key="2">
    <source>
        <dbReference type="EMBL" id="CAD9691176.1"/>
    </source>
</evidence>
<dbReference type="InterPro" id="IPR002913">
    <property type="entry name" value="START_lipid-bd_dom"/>
</dbReference>